<evidence type="ECO:0000313" key="4">
    <source>
        <dbReference type="Proteomes" id="UP000153759"/>
    </source>
</evidence>
<gene>
    <name evidence="3" type="ORF">Ov2</name>
</gene>
<dbReference type="Proteomes" id="UP000153759">
    <property type="component" value="Segment"/>
</dbReference>
<dbReference type="PROSITE" id="PS50217">
    <property type="entry name" value="BZIP"/>
    <property type="match status" value="1"/>
</dbReference>
<reference evidence="3 4" key="7">
    <citation type="journal article" date="2009" name="Vet. Microbiol.">
        <title>Ovine herpesvirus 2 structural proteins in epithelial cells and M-cells of the appendix in rabbits with malignant catarrhal fever.</title>
        <authorList>
            <person name="Meier-Trummer C.S."/>
            <person name="Tobler K."/>
            <person name="Hilbe M."/>
            <person name="Stewart J.P."/>
            <person name="Hart J."/>
            <person name="Campbell I."/>
            <person name="Haig D.M."/>
            <person name="Glauser D.L."/>
            <person name="Ehrensperger F."/>
            <person name="Ackermann M."/>
        </authorList>
    </citation>
    <scope>NUCLEOTIDE SEQUENCE [LARGE SCALE GENOMIC DNA]</scope>
    <source>
        <strain evidence="3">BJ1035</strain>
    </source>
</reference>
<evidence type="ECO:0000256" key="1">
    <source>
        <dbReference type="SAM" id="MobiDB-lite"/>
    </source>
</evidence>
<evidence type="ECO:0000259" key="2">
    <source>
        <dbReference type="PROSITE" id="PS50217"/>
    </source>
</evidence>
<feature type="domain" description="BZIP" evidence="2">
    <location>
        <begin position="20"/>
        <end position="83"/>
    </location>
</feature>
<name>Q2VSN7_9GAMA</name>
<reference evidence="4" key="6">
    <citation type="journal article" date="2002" name="J. Gen. Virol.">
        <title>Ovine herpesvirus 2 lytic cycle replication and capsid production.</title>
        <authorList>
            <person name="Rosbottom J."/>
            <person name="Dalziel R.G."/>
            <person name="Reid H.W."/>
            <person name="Stewart J.P."/>
        </authorList>
    </citation>
    <scope>NUCLEOTIDE SEQUENCE [LARGE SCALE GENOMIC DNA]</scope>
</reference>
<reference evidence="4" key="1">
    <citation type="journal article" date="1993" name="Arch. Virol.">
        <title>PCR detection of the sheep-associated agent of malignant catarrhal fever.</title>
        <authorList>
            <person name="Baxter S.I."/>
            <person name="Pow I."/>
            <person name="Bridgen A."/>
            <person name="Reid H.W."/>
        </authorList>
    </citation>
    <scope>NUCLEOTIDE SEQUENCE [LARGE SCALE GENOMIC DNA]</scope>
</reference>
<proteinExistence type="predicted"/>
<feature type="region of interest" description="Disordered" evidence="1">
    <location>
        <begin position="1"/>
        <end position="48"/>
    </location>
</feature>
<dbReference type="GeneID" id="3837442"/>
<feature type="region of interest" description="Disordered" evidence="1">
    <location>
        <begin position="128"/>
        <end position="157"/>
    </location>
</feature>
<dbReference type="EMBL" id="AY839756">
    <property type="protein sequence ID" value="AAX58039.1"/>
    <property type="molecule type" value="Genomic_DNA"/>
</dbReference>
<protein>
    <submittedName>
        <fullName evidence="3">Ov2 protein</fullName>
    </submittedName>
</protein>
<sequence length="186" mass="21514">MSDNKKPEKKTYPRMCDLTEEQRERRRSTNRRASRNFKKRLQEHEQQQERELRDLIYTNMCLRGEIEKKKEEIRRLQYWLSTHNCLKLEGATPSNSSSGGHGGEVTNDFYNSEQHLWSPQVGGSGCYFDPPAGSTWQMEDRGEGTASSSSPFTGEGSEQVLEELFPETWLSVDISFDTELNMLHSL</sequence>
<dbReference type="GO" id="GO:0003700">
    <property type="term" value="F:DNA-binding transcription factor activity"/>
    <property type="evidence" value="ECO:0007669"/>
    <property type="project" value="InterPro"/>
</dbReference>
<accession>Q2VSN7</accession>
<feature type="compositionally biased region" description="Basic and acidic residues" evidence="1">
    <location>
        <begin position="1"/>
        <end position="11"/>
    </location>
</feature>
<dbReference type="InterPro" id="IPR004827">
    <property type="entry name" value="bZIP"/>
</dbReference>
<reference evidence="4" key="2">
    <citation type="journal article" date="1998" name="J. Virol.">
        <title>Detection of a novel bovine lymphotropic herpesvirus.</title>
        <authorList>
            <person name="Rovnak J."/>
            <person name="Quackenbush S.L."/>
            <person name="Reyes R.A."/>
            <person name="Baines J.D."/>
            <person name="Parrish C.R."/>
            <person name="Casey J.W."/>
        </authorList>
    </citation>
    <scope>NUCLEOTIDE SEQUENCE [LARGE SCALE GENOMIC DNA]</scope>
</reference>
<reference evidence="4" key="4">
    <citation type="journal article" date="2001" name="Virus Res.">
        <title>Detection and multigenic characterization of a novel gammaherpesvirus in goats.</title>
        <authorList>
            <person name="Chmielewicz B."/>
            <person name="Goltz M."/>
            <person name="Ehlers B."/>
        </authorList>
    </citation>
    <scope>NUCLEOTIDE SEQUENCE [LARGE SCALE GENOMIC DNA]</scope>
</reference>
<reference evidence="4" key="3">
    <citation type="journal article" date="2001" name="J. Gen. Virol.">
        <title>Ovine herpesvirus-2 glycoprotein B sequences from tissues of ruminant malignant catarrhal fever cases and healthy sheep are highly conserved.</title>
        <authorList>
            <person name="Dunowska M."/>
            <person name="Letchworth G.J."/>
            <person name="Collins J.K."/>
            <person name="DeMartini J.C."/>
        </authorList>
    </citation>
    <scope>NUCLEOTIDE SEQUENCE [LARGE SCALE GENOMIC DNA]</scope>
</reference>
<evidence type="ECO:0000313" key="3">
    <source>
        <dbReference type="EMBL" id="AAX58039.1"/>
    </source>
</evidence>
<organism evidence="3 4">
    <name type="scientific">Ovine gammaherpesvirus 2</name>
    <dbReference type="NCBI Taxonomy" id="10398"/>
    <lineage>
        <taxon>Viruses</taxon>
        <taxon>Duplodnaviria</taxon>
        <taxon>Heunggongvirae</taxon>
        <taxon>Peploviricota</taxon>
        <taxon>Herviviricetes</taxon>
        <taxon>Herpesvirales</taxon>
        <taxon>Orthoherpesviridae</taxon>
        <taxon>Gammaherpesvirinae</taxon>
        <taxon>Macavirus</taxon>
        <taxon>Macavirus ovinegamma2</taxon>
    </lineage>
</organism>
<dbReference type="KEGG" id="vg:3837442"/>
<feature type="compositionally biased region" description="Basic residues" evidence="1">
    <location>
        <begin position="25"/>
        <end position="39"/>
    </location>
</feature>
<dbReference type="Pfam" id="PF07716">
    <property type="entry name" value="bZIP_2"/>
    <property type="match status" value="1"/>
</dbReference>
<reference evidence="4" key="5">
    <citation type="journal article" date="2002" name="J. Gen. Virol.">
        <title>Isolation and expression of three open reading frames from ovine herpesvirus-2.</title>
        <authorList>
            <person name="Coulter L.J."/>
            <person name="Reid H.W."/>
        </authorList>
    </citation>
    <scope>NUCLEOTIDE SEQUENCE [LARGE SCALE GENOMIC DNA]</scope>
</reference>
<keyword evidence="4" id="KW-1185">Reference proteome</keyword>
<dbReference type="RefSeq" id="YP_438127.1">
    <property type="nucleotide sequence ID" value="NC_007646.1"/>
</dbReference>